<dbReference type="GO" id="GO:0008270">
    <property type="term" value="F:zinc ion binding"/>
    <property type="evidence" value="ECO:0007669"/>
    <property type="project" value="UniProtKB-KW"/>
</dbReference>
<keyword evidence="2 4" id="KW-0863">Zinc-finger</keyword>
<evidence type="ECO:0000256" key="3">
    <source>
        <dbReference type="ARBA" id="ARBA00022833"/>
    </source>
</evidence>
<gene>
    <name evidence="6" type="ORF">PECAL_5P24330</name>
</gene>
<evidence type="ECO:0000256" key="2">
    <source>
        <dbReference type="ARBA" id="ARBA00022771"/>
    </source>
</evidence>
<evidence type="ECO:0000313" key="6">
    <source>
        <dbReference type="EMBL" id="CAH0377910.1"/>
    </source>
</evidence>
<proteinExistence type="predicted"/>
<evidence type="ECO:0000313" key="7">
    <source>
        <dbReference type="Proteomes" id="UP000789595"/>
    </source>
</evidence>
<protein>
    <recommendedName>
        <fullName evidence="5">MYND-type domain-containing protein</fullName>
    </recommendedName>
</protein>
<keyword evidence="1" id="KW-0479">Metal-binding</keyword>
<accession>A0A8J2SZ19</accession>
<dbReference type="AlphaFoldDB" id="A0A8J2SZ19"/>
<dbReference type="Pfam" id="PF01753">
    <property type="entry name" value="zf-MYND"/>
    <property type="match status" value="1"/>
</dbReference>
<sequence length="121" mass="13193">MSSQSLTPFLLTKCAACAAPLQTGIKRCSRCKTRYCSAACQREHWRRGGHKATCAKIASRGGAESYHATEEAKEALDVAVQACRYDPKREYLDPIEGATCRICGKEKAEESDEGLVRGCSC</sequence>
<name>A0A8J2SZ19_9STRA</name>
<keyword evidence="3" id="KW-0862">Zinc</keyword>
<dbReference type="InterPro" id="IPR002893">
    <property type="entry name" value="Znf_MYND"/>
</dbReference>
<evidence type="ECO:0000256" key="4">
    <source>
        <dbReference type="PROSITE-ProRule" id="PRU00134"/>
    </source>
</evidence>
<dbReference type="SUPFAM" id="SSF144232">
    <property type="entry name" value="HIT/MYND zinc finger-like"/>
    <property type="match status" value="1"/>
</dbReference>
<evidence type="ECO:0000259" key="5">
    <source>
        <dbReference type="PROSITE" id="PS50865"/>
    </source>
</evidence>
<reference evidence="6" key="1">
    <citation type="submission" date="2021-11" db="EMBL/GenBank/DDBJ databases">
        <authorList>
            <consortium name="Genoscope - CEA"/>
            <person name="William W."/>
        </authorList>
    </citation>
    <scope>NUCLEOTIDE SEQUENCE</scope>
</reference>
<feature type="non-terminal residue" evidence="6">
    <location>
        <position position="121"/>
    </location>
</feature>
<evidence type="ECO:0000256" key="1">
    <source>
        <dbReference type="ARBA" id="ARBA00022723"/>
    </source>
</evidence>
<dbReference type="EMBL" id="CAKKNE010000005">
    <property type="protein sequence ID" value="CAH0377910.1"/>
    <property type="molecule type" value="Genomic_DNA"/>
</dbReference>
<organism evidence="6 7">
    <name type="scientific">Pelagomonas calceolata</name>
    <dbReference type="NCBI Taxonomy" id="35677"/>
    <lineage>
        <taxon>Eukaryota</taxon>
        <taxon>Sar</taxon>
        <taxon>Stramenopiles</taxon>
        <taxon>Ochrophyta</taxon>
        <taxon>Pelagophyceae</taxon>
        <taxon>Pelagomonadales</taxon>
        <taxon>Pelagomonadaceae</taxon>
        <taxon>Pelagomonas</taxon>
    </lineage>
</organism>
<dbReference type="Proteomes" id="UP000789595">
    <property type="component" value="Unassembled WGS sequence"/>
</dbReference>
<dbReference type="PROSITE" id="PS50865">
    <property type="entry name" value="ZF_MYND_2"/>
    <property type="match status" value="1"/>
</dbReference>
<dbReference type="OrthoDB" id="5945798at2759"/>
<feature type="domain" description="MYND-type" evidence="5">
    <location>
        <begin position="14"/>
        <end position="54"/>
    </location>
</feature>
<comment type="caution">
    <text evidence="6">The sequence shown here is derived from an EMBL/GenBank/DDBJ whole genome shotgun (WGS) entry which is preliminary data.</text>
</comment>
<keyword evidence="7" id="KW-1185">Reference proteome</keyword>
<dbReference type="Gene3D" id="6.10.140.2220">
    <property type="match status" value="1"/>
</dbReference>